<dbReference type="InterPro" id="IPR017871">
    <property type="entry name" value="ABC_transporter-like_CS"/>
</dbReference>
<comment type="similarity">
    <text evidence="2">Belongs to the ABC transporter superfamily. Drug exporter-2 (TC 3.A.1.117) family.</text>
</comment>
<accession>A0AA37CZ94</accession>
<evidence type="ECO:0000256" key="5">
    <source>
        <dbReference type="ARBA" id="ARBA00022475"/>
    </source>
</evidence>
<dbReference type="EMBL" id="BPNN01000062">
    <property type="protein sequence ID" value="GJA64815.1"/>
    <property type="molecule type" value="Genomic_DNA"/>
</dbReference>
<evidence type="ECO:0000256" key="9">
    <source>
        <dbReference type="ARBA" id="ARBA00022989"/>
    </source>
</evidence>
<evidence type="ECO:0000259" key="14">
    <source>
        <dbReference type="PROSITE" id="PS50893"/>
    </source>
</evidence>
<dbReference type="GO" id="GO:0005524">
    <property type="term" value="F:ATP binding"/>
    <property type="evidence" value="ECO:0007669"/>
    <property type="project" value="UniProtKB-KW"/>
</dbReference>
<dbReference type="GO" id="GO:0015421">
    <property type="term" value="F:ABC-type oligopeptide transporter activity"/>
    <property type="evidence" value="ECO:0007669"/>
    <property type="project" value="TreeGrafter"/>
</dbReference>
<dbReference type="PROSITE" id="PS50893">
    <property type="entry name" value="ABC_TRANSPORTER_2"/>
    <property type="match status" value="1"/>
</dbReference>
<evidence type="ECO:0000256" key="1">
    <source>
        <dbReference type="ARBA" id="ARBA00004651"/>
    </source>
</evidence>
<evidence type="ECO:0000256" key="7">
    <source>
        <dbReference type="ARBA" id="ARBA00022741"/>
    </source>
</evidence>
<sequence length="591" mass="65704">MITRQRAATKDFSVSVFLRLGWFFKDQWRRYLVAISLLMLVALFTVIPPKVVGWVVDGIAKGDLDSGTLTGYLAGLFGLGLLIYLLRYVWRVMLFGASYRLAYVLRNRLFSHFTRMSPDFYQRHRTGDLMAHATNDIQAVEMTAGEGVLTLVDSFIVGILVLSIMCSQYSWQLTLLSLLPLPVMAFFMNRFGTQIYKEFKAAQGAFSRLNNKTQEALSGVRVLKSYAVESLEDEGFAELTRQAGERNMAVARIDAKFDPVIYLCIGCSYFLAVAGGSALVLQDKLTLGELTSFTMYLGQLIWPMFAIAWLFNIIERGSAAYSRIESLLGEHSDIEEPAHPMALASAFPLRVLGLGYRLEQRTLLQGVDVTLQAGAMLGIVGRTGAGKSSLLKLLMRLANPTAGEIRMGEVPISQLSLGELRSQFAYVPQEPFLFSTTIAANIALGRPEASREEIERVARIACVHDDISRFPKGYETEVGEKGVTLSGGQKQRLAIARALLLDAPILVLDDALSAVDAHTEQQILLALKVHKRTLVLVSHRMTAVEQADEILVLEQGAISERGRHETLMARNGWYADMVRYQRLEQDVEESL</sequence>
<dbReference type="GO" id="GO:0008559">
    <property type="term" value="F:ABC-type xenobiotic transporter activity"/>
    <property type="evidence" value="ECO:0007669"/>
    <property type="project" value="UniProtKB-EC"/>
</dbReference>
<dbReference type="InterPro" id="IPR003593">
    <property type="entry name" value="AAA+_ATPase"/>
</dbReference>
<evidence type="ECO:0000313" key="17">
    <source>
        <dbReference type="EMBL" id="GJA64815.1"/>
    </source>
</evidence>
<dbReference type="InterPro" id="IPR027417">
    <property type="entry name" value="P-loop_NTPase"/>
</dbReference>
<dbReference type="SMART" id="SM00382">
    <property type="entry name" value="AAA"/>
    <property type="match status" value="1"/>
</dbReference>
<comment type="caution">
    <text evidence="17">The sequence shown here is derived from an EMBL/GenBank/DDBJ whole genome shotgun (WGS) entry which is preliminary data.</text>
</comment>
<reference evidence="17" key="1">
    <citation type="submission" date="2021-07" db="EMBL/GenBank/DDBJ databases">
        <title>Draft genome sequence of carbapenem-resistant Aeromonas spp. in Japan.</title>
        <authorList>
            <person name="Maehana S."/>
            <person name="Suzuki M."/>
            <person name="Kitasato H."/>
        </authorList>
    </citation>
    <scope>NUCLEOTIDE SEQUENCE</scope>
    <source>
        <strain evidence="16">KAM343</strain>
        <strain evidence="17">KAM351</strain>
    </source>
</reference>
<dbReference type="PANTHER" id="PTHR43394">
    <property type="entry name" value="ATP-DEPENDENT PERMEASE MDL1, MITOCHONDRIAL"/>
    <property type="match status" value="1"/>
</dbReference>
<name>A0AA37CZ94_AERCA</name>
<keyword evidence="10 13" id="KW-0472">Membrane</keyword>
<dbReference type="Pfam" id="PF00005">
    <property type="entry name" value="ABC_tran"/>
    <property type="match status" value="1"/>
</dbReference>
<feature type="domain" description="ABC transmembrane type-1" evidence="15">
    <location>
        <begin position="32"/>
        <end position="316"/>
    </location>
</feature>
<dbReference type="Gene3D" id="1.20.1560.10">
    <property type="entry name" value="ABC transporter type 1, transmembrane domain"/>
    <property type="match status" value="1"/>
</dbReference>
<dbReference type="Gene3D" id="3.40.50.300">
    <property type="entry name" value="P-loop containing nucleotide triphosphate hydrolases"/>
    <property type="match status" value="1"/>
</dbReference>
<dbReference type="FunFam" id="1.20.1560.10:FF:000011">
    <property type="entry name" value="Multidrug ABC transporter ATP-binding protein"/>
    <property type="match status" value="1"/>
</dbReference>
<keyword evidence="7" id="KW-0547">Nucleotide-binding</keyword>
<evidence type="ECO:0000256" key="2">
    <source>
        <dbReference type="ARBA" id="ARBA00006526"/>
    </source>
</evidence>
<feature type="transmembrane region" description="Helical" evidence="13">
    <location>
        <begin position="147"/>
        <end position="165"/>
    </location>
</feature>
<evidence type="ECO:0000256" key="12">
    <source>
        <dbReference type="ARBA" id="ARBA00074518"/>
    </source>
</evidence>
<comment type="subcellular location">
    <subcellularLocation>
        <location evidence="1">Cell membrane</location>
        <topology evidence="1">Multi-pass membrane protein</topology>
    </subcellularLocation>
</comment>
<dbReference type="EC" id="7.6.2.2" evidence="3"/>
<dbReference type="EMBL" id="BPNI01000136">
    <property type="protein sequence ID" value="GJA43190.1"/>
    <property type="molecule type" value="Genomic_DNA"/>
</dbReference>
<keyword evidence="9 13" id="KW-1133">Transmembrane helix</keyword>
<keyword evidence="6 13" id="KW-0812">Transmembrane</keyword>
<dbReference type="PROSITE" id="PS50929">
    <property type="entry name" value="ABC_TM1F"/>
    <property type="match status" value="1"/>
</dbReference>
<keyword evidence="5" id="KW-1003">Cell membrane</keyword>
<feature type="transmembrane region" description="Helical" evidence="13">
    <location>
        <begin position="293"/>
        <end position="314"/>
    </location>
</feature>
<dbReference type="AlphaFoldDB" id="A0AA37CZ94"/>
<feature type="transmembrane region" description="Helical" evidence="13">
    <location>
        <begin position="31"/>
        <end position="49"/>
    </location>
</feature>
<evidence type="ECO:0000313" key="18">
    <source>
        <dbReference type="Proteomes" id="UP000886934"/>
    </source>
</evidence>
<feature type="transmembrane region" description="Helical" evidence="13">
    <location>
        <begin position="69"/>
        <end position="90"/>
    </location>
</feature>
<evidence type="ECO:0000256" key="10">
    <source>
        <dbReference type="ARBA" id="ARBA00023136"/>
    </source>
</evidence>
<dbReference type="SUPFAM" id="SSF52540">
    <property type="entry name" value="P-loop containing nucleoside triphosphate hydrolases"/>
    <property type="match status" value="1"/>
</dbReference>
<dbReference type="InterPro" id="IPR003439">
    <property type="entry name" value="ABC_transporter-like_ATP-bd"/>
</dbReference>
<evidence type="ECO:0000313" key="16">
    <source>
        <dbReference type="EMBL" id="GJA43190.1"/>
    </source>
</evidence>
<proteinExistence type="inferred from homology"/>
<evidence type="ECO:0000256" key="11">
    <source>
        <dbReference type="ARBA" id="ARBA00034018"/>
    </source>
</evidence>
<keyword evidence="4" id="KW-0813">Transport</keyword>
<dbReference type="Proteomes" id="UP000886934">
    <property type="component" value="Unassembled WGS sequence"/>
</dbReference>
<dbReference type="CDD" id="cd18541">
    <property type="entry name" value="ABC_6TM_TmrB_like"/>
    <property type="match status" value="1"/>
</dbReference>
<dbReference type="Proteomes" id="UP000886939">
    <property type="component" value="Unassembled WGS sequence"/>
</dbReference>
<dbReference type="PROSITE" id="PS00211">
    <property type="entry name" value="ABC_TRANSPORTER_1"/>
    <property type="match status" value="1"/>
</dbReference>
<organism evidence="17 18">
    <name type="scientific">Aeromonas caviae</name>
    <name type="common">Aeromonas punctata</name>
    <dbReference type="NCBI Taxonomy" id="648"/>
    <lineage>
        <taxon>Bacteria</taxon>
        <taxon>Pseudomonadati</taxon>
        <taxon>Pseudomonadota</taxon>
        <taxon>Gammaproteobacteria</taxon>
        <taxon>Aeromonadales</taxon>
        <taxon>Aeromonadaceae</taxon>
        <taxon>Aeromonas</taxon>
    </lineage>
</organism>
<protein>
    <recommendedName>
        <fullName evidence="12">Multidrug resistance-like ATP-binding protein MdlA</fullName>
        <ecNumber evidence="3">7.6.2.2</ecNumber>
    </recommendedName>
</protein>
<evidence type="ECO:0000259" key="15">
    <source>
        <dbReference type="PROSITE" id="PS50929"/>
    </source>
</evidence>
<dbReference type="GO" id="GO:0005886">
    <property type="term" value="C:plasma membrane"/>
    <property type="evidence" value="ECO:0007669"/>
    <property type="project" value="UniProtKB-SubCell"/>
</dbReference>
<dbReference type="InterPro" id="IPR039421">
    <property type="entry name" value="Type_1_exporter"/>
</dbReference>
<dbReference type="SUPFAM" id="SSF90123">
    <property type="entry name" value="ABC transporter transmembrane region"/>
    <property type="match status" value="1"/>
</dbReference>
<dbReference type="FunFam" id="3.40.50.300:FF:000221">
    <property type="entry name" value="Multidrug ABC transporter ATP-binding protein"/>
    <property type="match status" value="1"/>
</dbReference>
<feature type="domain" description="ABC transporter" evidence="14">
    <location>
        <begin position="349"/>
        <end position="580"/>
    </location>
</feature>
<feature type="transmembrane region" description="Helical" evidence="13">
    <location>
        <begin position="171"/>
        <end position="188"/>
    </location>
</feature>
<dbReference type="InterPro" id="IPR011527">
    <property type="entry name" value="ABC1_TM_dom"/>
</dbReference>
<keyword evidence="8" id="KW-0067">ATP-binding</keyword>
<gene>
    <name evidence="16" type="ORF">KAM343_39860</name>
    <name evidence="17" type="ORF">KAM351_34260</name>
</gene>
<evidence type="ECO:0000256" key="4">
    <source>
        <dbReference type="ARBA" id="ARBA00022448"/>
    </source>
</evidence>
<dbReference type="GO" id="GO:0016887">
    <property type="term" value="F:ATP hydrolysis activity"/>
    <property type="evidence" value="ECO:0007669"/>
    <property type="project" value="InterPro"/>
</dbReference>
<comment type="catalytic activity">
    <reaction evidence="11">
        <text>ATP + H2O + xenobioticSide 1 = ADP + phosphate + xenobioticSide 2.</text>
        <dbReference type="EC" id="7.6.2.2"/>
    </reaction>
</comment>
<feature type="transmembrane region" description="Helical" evidence="13">
    <location>
        <begin position="260"/>
        <end position="281"/>
    </location>
</feature>
<dbReference type="PANTHER" id="PTHR43394:SF1">
    <property type="entry name" value="ATP-BINDING CASSETTE SUB-FAMILY B MEMBER 10, MITOCHONDRIAL"/>
    <property type="match status" value="1"/>
</dbReference>
<dbReference type="Pfam" id="PF00664">
    <property type="entry name" value="ABC_membrane"/>
    <property type="match status" value="1"/>
</dbReference>
<dbReference type="InterPro" id="IPR036640">
    <property type="entry name" value="ABC1_TM_sf"/>
</dbReference>
<evidence type="ECO:0000256" key="8">
    <source>
        <dbReference type="ARBA" id="ARBA00022840"/>
    </source>
</evidence>
<evidence type="ECO:0000256" key="3">
    <source>
        <dbReference type="ARBA" id="ARBA00012191"/>
    </source>
</evidence>
<evidence type="ECO:0000256" key="13">
    <source>
        <dbReference type="SAM" id="Phobius"/>
    </source>
</evidence>
<evidence type="ECO:0000256" key="6">
    <source>
        <dbReference type="ARBA" id="ARBA00022692"/>
    </source>
</evidence>